<sequence length="31" mass="3531">MLRLNMEHAEAILIKAEEYAKAGNLTEALMR</sequence>
<reference evidence="1 2" key="1">
    <citation type="submission" date="2016-10" db="EMBL/GenBank/DDBJ databases">
        <authorList>
            <person name="de Groot N.N."/>
        </authorList>
    </citation>
    <scope>NUCLEOTIDE SEQUENCE [LARGE SCALE GENOMIC DNA]</scope>
    <source>
        <strain evidence="1 2">DSM 21039</strain>
    </source>
</reference>
<accession>A0A1H8DJ93</accession>
<keyword evidence="2" id="KW-1185">Reference proteome</keyword>
<organism evidence="1 2">
    <name type="scientific">Chitinophaga rupis</name>
    <dbReference type="NCBI Taxonomy" id="573321"/>
    <lineage>
        <taxon>Bacteria</taxon>
        <taxon>Pseudomonadati</taxon>
        <taxon>Bacteroidota</taxon>
        <taxon>Chitinophagia</taxon>
        <taxon>Chitinophagales</taxon>
        <taxon>Chitinophagaceae</taxon>
        <taxon>Chitinophaga</taxon>
    </lineage>
</organism>
<dbReference type="Proteomes" id="UP000198984">
    <property type="component" value="Unassembled WGS sequence"/>
</dbReference>
<proteinExistence type="predicted"/>
<evidence type="ECO:0000313" key="1">
    <source>
        <dbReference type="EMBL" id="SEN07283.1"/>
    </source>
</evidence>
<gene>
    <name evidence="1" type="ORF">SAMN04488505_10816</name>
</gene>
<dbReference type="AlphaFoldDB" id="A0A1H8DJ93"/>
<name>A0A1H8DJ93_9BACT</name>
<dbReference type="EMBL" id="FOBB01000008">
    <property type="protein sequence ID" value="SEN07283.1"/>
    <property type="molecule type" value="Genomic_DNA"/>
</dbReference>
<evidence type="ECO:0000313" key="2">
    <source>
        <dbReference type="Proteomes" id="UP000198984"/>
    </source>
</evidence>
<protein>
    <submittedName>
        <fullName evidence="1">Uncharacterized protein</fullName>
    </submittedName>
</protein>